<dbReference type="SMART" id="SM00530">
    <property type="entry name" value="HTH_XRE"/>
    <property type="match status" value="2"/>
</dbReference>
<feature type="domain" description="HTH cro/C1-type" evidence="1">
    <location>
        <begin position="33"/>
        <end position="86"/>
    </location>
</feature>
<accession>A0ABD7WRT6</accession>
<dbReference type="Proteomes" id="UP001220217">
    <property type="component" value="Chromosome"/>
</dbReference>
<evidence type="ECO:0000259" key="1">
    <source>
        <dbReference type="PROSITE" id="PS50943"/>
    </source>
</evidence>
<organism evidence="2 3">
    <name type="scientific">Priestia aryabhattai</name>
    <name type="common">Bacillus aryabhattai</name>
    <dbReference type="NCBI Taxonomy" id="412384"/>
    <lineage>
        <taxon>Bacteria</taxon>
        <taxon>Bacillati</taxon>
        <taxon>Bacillota</taxon>
        <taxon>Bacilli</taxon>
        <taxon>Bacillales</taxon>
        <taxon>Bacillaceae</taxon>
        <taxon>Priestia</taxon>
    </lineage>
</organism>
<gene>
    <name evidence="2" type="ORF">PWO00_18825</name>
</gene>
<protein>
    <submittedName>
        <fullName evidence="2">Helix-turn-helix domain-containing protein</fullName>
    </submittedName>
</protein>
<dbReference type="RefSeq" id="WP_182030955.1">
    <property type="nucleotide sequence ID" value="NZ_CP118718.1"/>
</dbReference>
<proteinExistence type="predicted"/>
<reference evidence="2 3" key="1">
    <citation type="submission" date="2023-02" db="EMBL/GenBank/DDBJ databases">
        <title>Complete genome sequence of Priestia aryabhattai G5MAi6, a methanol-tolerant strain isolated from tap water in Hong Kong.</title>
        <authorList>
            <person name="Leung K.M."/>
            <person name="Lai G.K.K."/>
            <person name="Griffin S.D.J."/>
        </authorList>
    </citation>
    <scope>NUCLEOTIDE SEQUENCE [LARGE SCALE GENOMIC DNA]</scope>
    <source>
        <strain evidence="2 3">G5MAi6</strain>
    </source>
</reference>
<dbReference type="PROSITE" id="PS50943">
    <property type="entry name" value="HTH_CROC1"/>
    <property type="match status" value="1"/>
</dbReference>
<evidence type="ECO:0000313" key="3">
    <source>
        <dbReference type="Proteomes" id="UP001220217"/>
    </source>
</evidence>
<name>A0ABD7WRT6_PRIAR</name>
<dbReference type="SUPFAM" id="SSF47413">
    <property type="entry name" value="lambda repressor-like DNA-binding domains"/>
    <property type="match status" value="2"/>
</dbReference>
<dbReference type="EMBL" id="CP118718">
    <property type="protein sequence ID" value="WEA42867.1"/>
    <property type="molecule type" value="Genomic_DNA"/>
</dbReference>
<evidence type="ECO:0000313" key="2">
    <source>
        <dbReference type="EMBL" id="WEA42867.1"/>
    </source>
</evidence>
<dbReference type="AlphaFoldDB" id="A0ABD7WRT6"/>
<dbReference type="InterPro" id="IPR001387">
    <property type="entry name" value="Cro/C1-type_HTH"/>
</dbReference>
<sequence length="171" mass="19466">MPNQKSNMSDLFGEISKDYKIIEVPKIVISNAVRDGLKEKQLSLRKAAELIENTSYTQISRITRGENYNIDTLLKILSVLDIEIYIKNNEKLFDQVLKGYNTSESPKTAIAEIVRDGLKKKKLSLKKAAELVGNMSFTQVSRITNEGNYNISTLLRVLDILNMELQIKKKE</sequence>
<dbReference type="InterPro" id="IPR010982">
    <property type="entry name" value="Lambda_DNA-bd_dom_sf"/>
</dbReference>
<dbReference type="Gene3D" id="1.10.260.40">
    <property type="entry name" value="lambda repressor-like DNA-binding domains"/>
    <property type="match status" value="2"/>
</dbReference>